<feature type="region of interest" description="Disordered" evidence="1">
    <location>
        <begin position="101"/>
        <end position="342"/>
    </location>
</feature>
<dbReference type="InParanoid" id="A0A1D8PDC2"/>
<dbReference type="RefSeq" id="XP_712243.1">
    <property type="nucleotide sequence ID" value="XM_707150.2"/>
</dbReference>
<reference evidence="3 4" key="2">
    <citation type="journal article" date="2007" name="Genome Biol.">
        <title>Assembly of the Candida albicans genome into sixteen supercontigs aligned on the eight chromosomes.</title>
        <authorList>
            <person name="van het Hoog M."/>
            <person name="Rast T.J."/>
            <person name="Martchenko M."/>
            <person name="Grindle S."/>
            <person name="Dignard D."/>
            <person name="Hogues H."/>
            <person name="Cuomo C."/>
            <person name="Berriman M."/>
            <person name="Scherer S."/>
            <person name="Magee B.B."/>
            <person name="Whiteway M."/>
            <person name="Chibana H."/>
            <person name="Nantel A."/>
            <person name="Magee P.T."/>
        </authorList>
    </citation>
    <scope>GENOME REANNOTATION</scope>
    <source>
        <strain evidence="4">SC5314 / ATCC MYA-2876</strain>
    </source>
</reference>
<dbReference type="VEuPathDB" id="FungiDB:C1_04620W_A"/>
<dbReference type="EMBL" id="CP017623">
    <property type="protein sequence ID" value="AOW26136.1"/>
    <property type="molecule type" value="Genomic_DNA"/>
</dbReference>
<evidence type="ECO:0000313" key="2">
    <source>
        <dbReference type="CGD" id="CAL0000194556"/>
    </source>
</evidence>
<dbReference type="Proteomes" id="UP000000559">
    <property type="component" value="Chromosome 1"/>
</dbReference>
<feature type="compositionally biased region" description="Acidic residues" evidence="1">
    <location>
        <begin position="264"/>
        <end position="281"/>
    </location>
</feature>
<keyword evidence="4" id="KW-1185">Reference proteome</keyword>
<dbReference type="CGD" id="CAL0000194556">
    <property type="gene designation" value="orf19.14145"/>
</dbReference>
<feature type="compositionally biased region" description="Basic and acidic residues" evidence="1">
    <location>
        <begin position="222"/>
        <end position="239"/>
    </location>
</feature>
<feature type="compositionally biased region" description="Basic and acidic residues" evidence="1">
    <location>
        <begin position="119"/>
        <end position="129"/>
    </location>
</feature>
<protein>
    <submittedName>
        <fullName evidence="3">Uncharacterized protein</fullName>
    </submittedName>
</protein>
<feature type="compositionally biased region" description="Polar residues" evidence="1">
    <location>
        <begin position="152"/>
        <end position="173"/>
    </location>
</feature>
<reference evidence="3 4" key="3">
    <citation type="journal article" date="2013" name="Genome Biol.">
        <title>Assembly of a phased diploid Candida albicans genome facilitates allele-specific measurements and provides a simple model for repeat and indel structure.</title>
        <authorList>
            <person name="Muzzey D."/>
            <person name="Schwartz K."/>
            <person name="Weissman J.S."/>
            <person name="Sherlock G."/>
        </authorList>
    </citation>
    <scope>NUCLEOTIDE SEQUENCE [LARGE SCALE GENOMIC DNA]</scope>
    <source>
        <strain evidence="4">SC5314 / ATCC MYA-2876</strain>
    </source>
</reference>
<feature type="compositionally biased region" description="Polar residues" evidence="1">
    <location>
        <begin position="195"/>
        <end position="204"/>
    </location>
</feature>
<sequence>MAASPEKRIDAKSNLNQIKSQLYESTTPSSGNSTPDIIEEQKFENDLDYLLTNKENGNYEEQTEFVSTKYDEVIISKSTETKNKSKPKTKNKKFTVADVTKDMEGLEFSSDEDVANGDTIDKNKEEKPNKLKSQKSRSRLNKKKSKSKLNKTVGNGSPVANSETPIDSNSQLDANKEATKPKPKKSPKKKETESGQPEETQGNKTPKKVRSKKSRNNLRPKAQSDVKPTDATKTNEDKSIINGKNGNINKETPDSKSNGIEGPESVDNEEETIENGEDDEEALKRKLKNKKRKERRKKRNQLTKESNGSENEESAVPSAPTPPAAPSPTKETTSKPEDNPFVIKLRSVKSTINKKYSENLPEVQPIKTIIGMSHQQILHSDLSDVKIKTLMTSSSVSKYAANAVKFVTTHKDDLFGNFENKKIFLTLCINIALYESLGYKKTTKLYPNVLELFGGYAEINLETTRTKLTPSKKDIHQNDLDYSVLSYFGHILIWAAHQQRQGKVPIFADKFGISLTSKEVRSKIGGYHLWDKLFRELQGMNSKRWKHVIKFRNAFQYEEDQFMIILRFMQIDENIP</sequence>
<evidence type="ECO:0000313" key="4">
    <source>
        <dbReference type="Proteomes" id="UP000000559"/>
    </source>
</evidence>
<dbReference type="KEGG" id="cal:CAALFM_C104620WA"/>
<feature type="compositionally biased region" description="Basic residues" evidence="1">
    <location>
        <begin position="285"/>
        <end position="301"/>
    </location>
</feature>
<evidence type="ECO:0000256" key="1">
    <source>
        <dbReference type="SAM" id="MobiDB-lite"/>
    </source>
</evidence>
<dbReference type="OrthoDB" id="4018341at2759"/>
<proteinExistence type="predicted"/>
<name>A0A1D8PDC2_CANAL</name>
<dbReference type="OMA" id="CINIALY"/>
<dbReference type="AlphaFoldDB" id="A0A1D8PDC2"/>
<feature type="compositionally biased region" description="Basic residues" evidence="1">
    <location>
        <begin position="205"/>
        <end position="218"/>
    </location>
</feature>
<dbReference type="GeneID" id="3646135"/>
<feature type="compositionally biased region" description="Basic residues" evidence="1">
    <location>
        <begin position="130"/>
        <end position="149"/>
    </location>
</feature>
<organism evidence="3 4">
    <name type="scientific">Candida albicans (strain SC5314 / ATCC MYA-2876)</name>
    <name type="common">Yeast</name>
    <dbReference type="NCBI Taxonomy" id="237561"/>
    <lineage>
        <taxon>Eukaryota</taxon>
        <taxon>Fungi</taxon>
        <taxon>Dikarya</taxon>
        <taxon>Ascomycota</taxon>
        <taxon>Saccharomycotina</taxon>
        <taxon>Pichiomycetes</taxon>
        <taxon>Debaryomycetaceae</taxon>
        <taxon>Candida/Lodderomyces clade</taxon>
        <taxon>Candida</taxon>
    </lineage>
</organism>
<feature type="compositionally biased region" description="Low complexity" evidence="1">
    <location>
        <begin position="240"/>
        <end position="250"/>
    </location>
</feature>
<accession>A0A1D8PDC2</accession>
<reference evidence="3 4" key="1">
    <citation type="journal article" date="2004" name="Proc. Natl. Acad. Sci. U.S.A.">
        <title>The diploid genome sequence of Candida albicans.</title>
        <authorList>
            <person name="Jones T."/>
            <person name="Federspiel N.A."/>
            <person name="Chibana H."/>
            <person name="Dungan J."/>
            <person name="Kalman S."/>
            <person name="Magee B.B."/>
            <person name="Newport G."/>
            <person name="Thorstenson Y.R."/>
            <person name="Agabian N."/>
            <person name="Magee P.T."/>
            <person name="Davis R.W."/>
            <person name="Scherer S."/>
        </authorList>
    </citation>
    <scope>NUCLEOTIDE SEQUENCE [LARGE SCALE GENOMIC DNA]</scope>
    <source>
        <strain evidence="4">SC5314 / ATCC MYA-2876</strain>
    </source>
</reference>
<dbReference type="eggNOG" id="ENOG502RJ98">
    <property type="taxonomic scope" value="Eukaryota"/>
</dbReference>
<gene>
    <name evidence="3" type="ordered locus">CAALFM_C104620WA</name>
    <name evidence="2" type="ordered locus">orf19.14145</name>
</gene>
<evidence type="ECO:0000313" key="3">
    <source>
        <dbReference type="EMBL" id="AOW26136.1"/>
    </source>
</evidence>